<feature type="region of interest" description="Disordered" evidence="1">
    <location>
        <begin position="1"/>
        <end position="35"/>
    </location>
</feature>
<accession>A0ABD3PC98</accession>
<evidence type="ECO:0000313" key="3">
    <source>
        <dbReference type="Proteomes" id="UP001530315"/>
    </source>
</evidence>
<name>A0ABD3PC98_9STRA</name>
<comment type="caution">
    <text evidence="2">The sequence shown here is derived from an EMBL/GenBank/DDBJ whole genome shotgun (WGS) entry which is preliminary data.</text>
</comment>
<dbReference type="Proteomes" id="UP001530315">
    <property type="component" value="Unassembled WGS sequence"/>
</dbReference>
<dbReference type="AlphaFoldDB" id="A0ABD3PC98"/>
<protein>
    <submittedName>
        <fullName evidence="2">Uncharacterized protein</fullName>
    </submittedName>
</protein>
<organism evidence="2 3">
    <name type="scientific">Stephanodiscus triporus</name>
    <dbReference type="NCBI Taxonomy" id="2934178"/>
    <lineage>
        <taxon>Eukaryota</taxon>
        <taxon>Sar</taxon>
        <taxon>Stramenopiles</taxon>
        <taxon>Ochrophyta</taxon>
        <taxon>Bacillariophyta</taxon>
        <taxon>Coscinodiscophyceae</taxon>
        <taxon>Thalassiosirophycidae</taxon>
        <taxon>Stephanodiscales</taxon>
        <taxon>Stephanodiscaceae</taxon>
        <taxon>Stephanodiscus</taxon>
    </lineage>
</organism>
<evidence type="ECO:0000256" key="1">
    <source>
        <dbReference type="SAM" id="MobiDB-lite"/>
    </source>
</evidence>
<sequence>MVGAWASSSDSSDTKSSQEVGASSSDSRFSKDGVPFMTAVSTPNKALGQQLRVLVEIFWNKRRPSSLRKDNDL</sequence>
<evidence type="ECO:0000313" key="2">
    <source>
        <dbReference type="EMBL" id="KAL3785297.1"/>
    </source>
</evidence>
<keyword evidence="3" id="KW-1185">Reference proteome</keyword>
<reference evidence="2 3" key="1">
    <citation type="submission" date="2024-10" db="EMBL/GenBank/DDBJ databases">
        <title>Updated reference genomes for cyclostephanoid diatoms.</title>
        <authorList>
            <person name="Roberts W.R."/>
            <person name="Alverson A.J."/>
        </authorList>
    </citation>
    <scope>NUCLEOTIDE SEQUENCE [LARGE SCALE GENOMIC DNA]</scope>
    <source>
        <strain evidence="2 3">AJA276-08</strain>
    </source>
</reference>
<dbReference type="EMBL" id="JALLAZ020000895">
    <property type="protein sequence ID" value="KAL3785297.1"/>
    <property type="molecule type" value="Genomic_DNA"/>
</dbReference>
<feature type="compositionally biased region" description="Low complexity" evidence="1">
    <location>
        <begin position="7"/>
        <end position="17"/>
    </location>
</feature>
<gene>
    <name evidence="2" type="ORF">ACHAW5_008329</name>
</gene>
<feature type="compositionally biased region" description="Polar residues" evidence="1">
    <location>
        <begin position="18"/>
        <end position="27"/>
    </location>
</feature>
<proteinExistence type="predicted"/>